<dbReference type="SUPFAM" id="SSF51306">
    <property type="entry name" value="LexA/Signal peptidase"/>
    <property type="match status" value="1"/>
</dbReference>
<accession>A0A840AUT1</accession>
<dbReference type="CDD" id="cd06529">
    <property type="entry name" value="S24_LexA-like"/>
    <property type="match status" value="1"/>
</dbReference>
<sequence length="213" mass="23043">MLSHERIWAAIDLLAERNALTASGLARKAGLDPTTFNRSKRVASDGRLRWPSTESIAKVLEATGEQFDVFVQLLSESADPFDRPFRQVPLIGFAQAGRGGFFDDGGFPAGPGWDEVVFPQPAGAEGVYALEVAGDSMLPLYRHGDIIVVSPTAPCRVGDRIVLRTTAGEMMAKVLSQREAGAVDLASLNAEHPPRRIAADEIDFIARIIWASQ</sequence>
<dbReference type="PANTHER" id="PTHR40661:SF3">
    <property type="entry name" value="FELS-1 PROPHAGE TRANSCRIPTIONAL REGULATOR"/>
    <property type="match status" value="1"/>
</dbReference>
<gene>
    <name evidence="5" type="ORF">GGR25_004515</name>
</gene>
<keyword evidence="3" id="KW-0804">Transcription</keyword>
<evidence type="ECO:0000313" key="5">
    <source>
        <dbReference type="EMBL" id="MBB3933442.1"/>
    </source>
</evidence>
<dbReference type="InterPro" id="IPR039418">
    <property type="entry name" value="LexA-like"/>
</dbReference>
<feature type="domain" description="Peptidase S24/S26A/S26B/S26C" evidence="4">
    <location>
        <begin position="89"/>
        <end position="209"/>
    </location>
</feature>
<dbReference type="PANTHER" id="PTHR40661">
    <property type="match status" value="1"/>
</dbReference>
<keyword evidence="2" id="KW-0238">DNA-binding</keyword>
<reference evidence="5 6" key="1">
    <citation type="submission" date="2020-08" db="EMBL/GenBank/DDBJ databases">
        <title>Genomic Encyclopedia of Type Strains, Phase IV (KMG-IV): sequencing the most valuable type-strain genomes for metagenomic binning, comparative biology and taxonomic classification.</title>
        <authorList>
            <person name="Goeker M."/>
        </authorList>
    </citation>
    <scope>NUCLEOTIDE SEQUENCE [LARGE SCALE GENOMIC DNA]</scope>
    <source>
        <strain evidence="5 6">DSM 25966</strain>
    </source>
</reference>
<dbReference type="RefSeq" id="WP_183401093.1">
    <property type="nucleotide sequence ID" value="NZ_JACIDS010000006.1"/>
</dbReference>
<protein>
    <submittedName>
        <fullName evidence="5">Phage repressor protein C with HTH and peptisase S24 domain</fullName>
    </submittedName>
</protein>
<dbReference type="InterPro" id="IPR036286">
    <property type="entry name" value="LexA/Signal_pep-like_sf"/>
</dbReference>
<evidence type="ECO:0000256" key="1">
    <source>
        <dbReference type="ARBA" id="ARBA00023015"/>
    </source>
</evidence>
<name>A0A840AUT1_9HYPH</name>
<dbReference type="Gene3D" id="2.10.109.10">
    <property type="entry name" value="Umud Fragment, subunit A"/>
    <property type="match status" value="1"/>
</dbReference>
<dbReference type="InterPro" id="IPR015927">
    <property type="entry name" value="Peptidase_S24_S26A/B/C"/>
</dbReference>
<evidence type="ECO:0000256" key="3">
    <source>
        <dbReference type="ARBA" id="ARBA00023163"/>
    </source>
</evidence>
<evidence type="ECO:0000256" key="2">
    <source>
        <dbReference type="ARBA" id="ARBA00023125"/>
    </source>
</evidence>
<evidence type="ECO:0000313" key="6">
    <source>
        <dbReference type="Proteomes" id="UP000553963"/>
    </source>
</evidence>
<organism evidence="5 6">
    <name type="scientific">Kaistia hirudinis</name>
    <dbReference type="NCBI Taxonomy" id="1293440"/>
    <lineage>
        <taxon>Bacteria</taxon>
        <taxon>Pseudomonadati</taxon>
        <taxon>Pseudomonadota</taxon>
        <taxon>Alphaproteobacteria</taxon>
        <taxon>Hyphomicrobiales</taxon>
        <taxon>Kaistiaceae</taxon>
        <taxon>Kaistia</taxon>
    </lineage>
</organism>
<dbReference type="AlphaFoldDB" id="A0A840AUT1"/>
<keyword evidence="1" id="KW-0805">Transcription regulation</keyword>
<dbReference type="GO" id="GO:0003677">
    <property type="term" value="F:DNA binding"/>
    <property type="evidence" value="ECO:0007669"/>
    <property type="project" value="UniProtKB-KW"/>
</dbReference>
<proteinExistence type="predicted"/>
<comment type="caution">
    <text evidence="5">The sequence shown here is derived from an EMBL/GenBank/DDBJ whole genome shotgun (WGS) entry which is preliminary data.</text>
</comment>
<evidence type="ECO:0000259" key="4">
    <source>
        <dbReference type="Pfam" id="PF00717"/>
    </source>
</evidence>
<dbReference type="Proteomes" id="UP000553963">
    <property type="component" value="Unassembled WGS sequence"/>
</dbReference>
<dbReference type="Pfam" id="PF00717">
    <property type="entry name" value="Peptidase_S24"/>
    <property type="match status" value="1"/>
</dbReference>
<keyword evidence="6" id="KW-1185">Reference proteome</keyword>
<dbReference type="EMBL" id="JACIDS010000006">
    <property type="protein sequence ID" value="MBB3933442.1"/>
    <property type="molecule type" value="Genomic_DNA"/>
</dbReference>